<proteinExistence type="inferred from homology"/>
<evidence type="ECO:0000259" key="9">
    <source>
        <dbReference type="Pfam" id="PF03632"/>
    </source>
</evidence>
<evidence type="ECO:0000256" key="1">
    <source>
        <dbReference type="ARBA" id="ARBA00006768"/>
    </source>
</evidence>
<dbReference type="InterPro" id="IPR008928">
    <property type="entry name" value="6-hairpin_glycosidase_sf"/>
</dbReference>
<comment type="function">
    <text evidence="5">Catalyzes the hydrolysis of glucose from the disaccharide unit linked to hydroxylysine residues of collagen and collagen-like proteins.</text>
</comment>
<dbReference type="InterPro" id="IPR005195">
    <property type="entry name" value="Glyco_hydro_65_M"/>
</dbReference>
<keyword evidence="3" id="KW-0326">Glycosidase</keyword>
<dbReference type="GO" id="GO:0005975">
    <property type="term" value="P:carbohydrate metabolic process"/>
    <property type="evidence" value="ECO:0007669"/>
    <property type="project" value="InterPro"/>
</dbReference>
<reference evidence="10" key="2">
    <citation type="submission" date="2020-05" db="UniProtKB">
        <authorList>
            <consortium name="EnsemblMetazoa"/>
        </authorList>
    </citation>
    <scope>IDENTIFICATION</scope>
    <source>
        <strain evidence="10">IAEA</strain>
    </source>
</reference>
<evidence type="ECO:0000256" key="7">
    <source>
        <dbReference type="ARBA" id="ARBA00071505"/>
    </source>
</evidence>
<organism evidence="10 11">
    <name type="scientific">Glossina brevipalpis</name>
    <dbReference type="NCBI Taxonomy" id="37001"/>
    <lineage>
        <taxon>Eukaryota</taxon>
        <taxon>Metazoa</taxon>
        <taxon>Ecdysozoa</taxon>
        <taxon>Arthropoda</taxon>
        <taxon>Hexapoda</taxon>
        <taxon>Insecta</taxon>
        <taxon>Pterygota</taxon>
        <taxon>Neoptera</taxon>
        <taxon>Endopterygota</taxon>
        <taxon>Diptera</taxon>
        <taxon>Brachycera</taxon>
        <taxon>Muscomorpha</taxon>
        <taxon>Hippoboscoidea</taxon>
        <taxon>Glossinidae</taxon>
        <taxon>Glossina</taxon>
    </lineage>
</organism>
<sequence>MPSLSNGHLGFTVFGDAIYLNGVYNGKAGNSRRARLPNSINITIEVTADYLRNSSQYQSRSIQYVMNLKDGYFQWQQDFNVSLGNTIQIIQRTYAHRYFNRALVYDFVINRTSSREPLLINLRENSGSKTEAFDIQAEPSNSTDLRIFKALTRQVEDPQYQTQPSVVYIIQNDYIPPEGKLLQMKNGQKILSYRFILTADPTKNVALKEMLNVLNLSPQELLAKHAQQWQNFWKNFHIAIKGNFGLSQVVNAAIFYLANSLPSSKSNQPNNPYYGLSPTGLGRGQLDADYQGHSFWDTEIWMLPIITHFNIDWSRELLKYRFDRLEAARYNALMTGYQGARFPWESAFTGAEVTNPCCPEVAQQQIHISADIGLALLHFYTITHDETWLCERAWLLASEIADFLVSRVTWNSTTDLYHIKDVMGPDEDHNHVNDNIYTNVAFKKALEFASFASSFCCNRIEQSAPWLKVAQKMLLLYDKSKDYHPEYAGYETGQQIKQADAILLGYPLQLNMANTTRYNDLMFYENVTRVSGPAMTWSMFAINFLDVRYKTKADYYFLKSFQDYIRPEFKVWSETSFDFKGSSNFLTGIGGFLQSIVYGYAGIRFHIDSKGRSQMLLKRSHLLPKVKLFTVKGIKFANASFALKVFGKGRSLLTCMRLGNSLLELIGKSSQPITLRDNCAVFLKNQTVVIRTSKSTWKQ</sequence>
<reference evidence="11" key="1">
    <citation type="submission" date="2014-03" db="EMBL/GenBank/DDBJ databases">
        <authorList>
            <person name="Aksoy S."/>
            <person name="Warren W."/>
            <person name="Wilson R.K."/>
        </authorList>
    </citation>
    <scope>NUCLEOTIDE SEQUENCE [LARGE SCALE GENOMIC DNA]</scope>
    <source>
        <strain evidence="11">IAEA</strain>
    </source>
</reference>
<dbReference type="GO" id="GO:0047402">
    <property type="term" value="F:protein-glucosylgalactosylhydroxylysine glucosidase activity"/>
    <property type="evidence" value="ECO:0007669"/>
    <property type="project" value="UniProtKB-EC"/>
</dbReference>
<dbReference type="EnsemblMetazoa" id="GBRI036350-RA">
    <property type="protein sequence ID" value="GBRI036350-PA"/>
    <property type="gene ID" value="GBRI036350"/>
</dbReference>
<dbReference type="AlphaFoldDB" id="A0A1A9WXQ2"/>
<dbReference type="PANTHER" id="PTHR11051">
    <property type="entry name" value="GLYCOSYL HYDROLASE-RELATED"/>
    <property type="match status" value="1"/>
</dbReference>
<keyword evidence="11" id="KW-1185">Reference proteome</keyword>
<evidence type="ECO:0000256" key="5">
    <source>
        <dbReference type="ARBA" id="ARBA00053339"/>
    </source>
</evidence>
<evidence type="ECO:0000313" key="10">
    <source>
        <dbReference type="EnsemblMetazoa" id="GBRI036350-PA"/>
    </source>
</evidence>
<evidence type="ECO:0000256" key="4">
    <source>
        <dbReference type="ARBA" id="ARBA00051415"/>
    </source>
</evidence>
<evidence type="ECO:0000256" key="3">
    <source>
        <dbReference type="ARBA" id="ARBA00023295"/>
    </source>
</evidence>
<accession>A0A1A9WXQ2</accession>
<dbReference type="STRING" id="37001.A0A1A9WXQ2"/>
<protein>
    <recommendedName>
        <fullName evidence="7">Protein-glucosylgalactosylhydroxylysine glucosidase</fullName>
        <ecNumber evidence="6">3.2.1.107</ecNumber>
    </recommendedName>
    <alternativeName>
        <fullName evidence="8">Acid trehalase-like protein 1</fullName>
    </alternativeName>
</protein>
<dbReference type="PANTHER" id="PTHR11051:SF8">
    <property type="entry name" value="PROTEIN-GLUCOSYLGALACTOSYLHYDROXYLYSINE GLUCOSIDASE"/>
    <property type="match status" value="1"/>
</dbReference>
<comment type="similarity">
    <text evidence="1">Belongs to the glycosyl hydrolase 65 family.</text>
</comment>
<dbReference type="Pfam" id="PF03632">
    <property type="entry name" value="Glyco_hydro_65m"/>
    <property type="match status" value="1"/>
</dbReference>
<dbReference type="Proteomes" id="UP000091820">
    <property type="component" value="Unassembled WGS sequence"/>
</dbReference>
<evidence type="ECO:0000313" key="11">
    <source>
        <dbReference type="Proteomes" id="UP000091820"/>
    </source>
</evidence>
<keyword evidence="2" id="KW-0378">Hydrolase</keyword>
<evidence type="ECO:0000256" key="8">
    <source>
        <dbReference type="ARBA" id="ARBA00079982"/>
    </source>
</evidence>
<dbReference type="InterPro" id="IPR012341">
    <property type="entry name" value="6hp_glycosidase-like_sf"/>
</dbReference>
<dbReference type="VEuPathDB" id="VectorBase:GBRI036350"/>
<evidence type="ECO:0000256" key="6">
    <source>
        <dbReference type="ARBA" id="ARBA00066430"/>
    </source>
</evidence>
<feature type="domain" description="Glycoside hydrolase family 65 central catalytic" evidence="9">
    <location>
        <begin position="287"/>
        <end position="493"/>
    </location>
</feature>
<dbReference type="SUPFAM" id="SSF48208">
    <property type="entry name" value="Six-hairpin glycosidases"/>
    <property type="match status" value="1"/>
</dbReference>
<evidence type="ECO:0000256" key="2">
    <source>
        <dbReference type="ARBA" id="ARBA00022801"/>
    </source>
</evidence>
<dbReference type="EC" id="3.2.1.107" evidence="6"/>
<dbReference type="Gene3D" id="1.50.10.10">
    <property type="match status" value="1"/>
</dbReference>
<dbReference type="FunFam" id="1.50.10.10:FF:000023">
    <property type="entry name" value="Protein-glucosylgalactosylhydroxylysine glucosidase"/>
    <property type="match status" value="1"/>
</dbReference>
<comment type="catalytic activity">
    <reaction evidence="4">
        <text>(5R)-5-O-[alpha-D-glucosyl-(1-&gt;2)-beta-D-galactosyl]-5-hydroxy-L-lysyl-[collagen] + H2O = (5R)-5-O-(beta-D-galactosyl)-5-hydroxy-L-lysyl-[collagen] + D-glucose</text>
        <dbReference type="Rhea" id="RHEA:11068"/>
        <dbReference type="Rhea" id="RHEA-COMP:12753"/>
        <dbReference type="Rhea" id="RHEA-COMP:12754"/>
        <dbReference type="ChEBI" id="CHEBI:4167"/>
        <dbReference type="ChEBI" id="CHEBI:15377"/>
        <dbReference type="ChEBI" id="CHEBI:133443"/>
        <dbReference type="ChEBI" id="CHEBI:133452"/>
        <dbReference type="EC" id="3.2.1.107"/>
    </reaction>
</comment>
<name>A0A1A9WXQ2_9MUSC</name>